<accession>A0ABN9DMH3</accession>
<feature type="signal peptide" evidence="1">
    <location>
        <begin position="1"/>
        <end position="29"/>
    </location>
</feature>
<evidence type="ECO:0000256" key="1">
    <source>
        <dbReference type="SAM" id="SignalP"/>
    </source>
</evidence>
<keyword evidence="3" id="KW-1185">Reference proteome</keyword>
<reference evidence="2" key="1">
    <citation type="submission" date="2023-05" db="EMBL/GenBank/DDBJ databases">
        <authorList>
            <person name="Stuckert A."/>
        </authorList>
    </citation>
    <scope>NUCLEOTIDE SEQUENCE</scope>
</reference>
<dbReference type="EMBL" id="CATNWA010014491">
    <property type="protein sequence ID" value="CAI9572387.1"/>
    <property type="molecule type" value="Genomic_DNA"/>
</dbReference>
<evidence type="ECO:0000313" key="3">
    <source>
        <dbReference type="Proteomes" id="UP001162483"/>
    </source>
</evidence>
<evidence type="ECO:0000313" key="2">
    <source>
        <dbReference type="EMBL" id="CAI9572387.1"/>
    </source>
</evidence>
<comment type="caution">
    <text evidence="2">The sequence shown here is derived from an EMBL/GenBank/DDBJ whole genome shotgun (WGS) entry which is preliminary data.</text>
</comment>
<organism evidence="2 3">
    <name type="scientific">Staurois parvus</name>
    <dbReference type="NCBI Taxonomy" id="386267"/>
    <lineage>
        <taxon>Eukaryota</taxon>
        <taxon>Metazoa</taxon>
        <taxon>Chordata</taxon>
        <taxon>Craniata</taxon>
        <taxon>Vertebrata</taxon>
        <taxon>Euteleostomi</taxon>
        <taxon>Amphibia</taxon>
        <taxon>Batrachia</taxon>
        <taxon>Anura</taxon>
        <taxon>Neobatrachia</taxon>
        <taxon>Ranoidea</taxon>
        <taxon>Ranidae</taxon>
        <taxon>Staurois</taxon>
    </lineage>
</organism>
<keyword evidence="1" id="KW-0732">Signal</keyword>
<sequence>MSLVCLSSANCLQAFLCIIFLSCPSGTTAMQTNLMQCALYGLSTDRLTPTPSTSAAMLAALIRLFPKDNLWI</sequence>
<proteinExistence type="predicted"/>
<protein>
    <recommendedName>
        <fullName evidence="4">Secreted protein</fullName>
    </recommendedName>
</protein>
<dbReference type="Proteomes" id="UP001162483">
    <property type="component" value="Unassembled WGS sequence"/>
</dbReference>
<feature type="chain" id="PRO_5046609419" description="Secreted protein" evidence="1">
    <location>
        <begin position="30"/>
        <end position="72"/>
    </location>
</feature>
<evidence type="ECO:0008006" key="4">
    <source>
        <dbReference type="Google" id="ProtNLM"/>
    </source>
</evidence>
<gene>
    <name evidence="2" type="ORF">SPARVUS_LOCUS7434585</name>
</gene>
<name>A0ABN9DMH3_9NEOB</name>